<keyword evidence="2" id="KW-1185">Reference proteome</keyword>
<gene>
    <name evidence="1" type="ORF">LSTR_LSTR000801</name>
</gene>
<dbReference type="InParanoid" id="A0A482XH68"/>
<accession>A0A482XH68</accession>
<protein>
    <submittedName>
        <fullName evidence="1">Uncharacterized protein</fullName>
    </submittedName>
</protein>
<dbReference type="OrthoDB" id="10395266at2759"/>
<organism evidence="1 2">
    <name type="scientific">Laodelphax striatellus</name>
    <name type="common">Small brown planthopper</name>
    <name type="synonym">Delphax striatella</name>
    <dbReference type="NCBI Taxonomy" id="195883"/>
    <lineage>
        <taxon>Eukaryota</taxon>
        <taxon>Metazoa</taxon>
        <taxon>Ecdysozoa</taxon>
        <taxon>Arthropoda</taxon>
        <taxon>Hexapoda</taxon>
        <taxon>Insecta</taxon>
        <taxon>Pterygota</taxon>
        <taxon>Neoptera</taxon>
        <taxon>Paraneoptera</taxon>
        <taxon>Hemiptera</taxon>
        <taxon>Auchenorrhyncha</taxon>
        <taxon>Fulgoroidea</taxon>
        <taxon>Delphacidae</taxon>
        <taxon>Criomorphinae</taxon>
        <taxon>Laodelphax</taxon>
    </lineage>
</organism>
<evidence type="ECO:0000313" key="1">
    <source>
        <dbReference type="EMBL" id="RZF44849.1"/>
    </source>
</evidence>
<proteinExistence type="predicted"/>
<dbReference type="Proteomes" id="UP000291343">
    <property type="component" value="Unassembled WGS sequence"/>
</dbReference>
<dbReference type="SMR" id="A0A482XH68"/>
<name>A0A482XH68_LAOST</name>
<dbReference type="EMBL" id="QKKF02010319">
    <property type="protein sequence ID" value="RZF44849.1"/>
    <property type="molecule type" value="Genomic_DNA"/>
</dbReference>
<reference evidence="1 2" key="1">
    <citation type="journal article" date="2017" name="Gigascience">
        <title>Genome sequence of the small brown planthopper, Laodelphax striatellus.</title>
        <authorList>
            <person name="Zhu J."/>
            <person name="Jiang F."/>
            <person name="Wang X."/>
            <person name="Yang P."/>
            <person name="Bao Y."/>
            <person name="Zhao W."/>
            <person name="Wang W."/>
            <person name="Lu H."/>
            <person name="Wang Q."/>
            <person name="Cui N."/>
            <person name="Li J."/>
            <person name="Chen X."/>
            <person name="Luo L."/>
            <person name="Yu J."/>
            <person name="Kang L."/>
            <person name="Cui F."/>
        </authorList>
    </citation>
    <scope>NUCLEOTIDE SEQUENCE [LARGE SCALE GENOMIC DNA]</scope>
    <source>
        <strain evidence="1">Lst14</strain>
    </source>
</reference>
<sequence length="271" mass="31595">MDESSLVSYNQNGSSIINSVQEESSSNYSDADRLAFVNDVLNLLRTRNASMSAKLRQNINTSRSIAGATMIENDNKLVLSEYIFFYLVRTLHESVFQFAVNSSLMRDIYWQYEQAIHPVAFPKPVSDVKTLRKNKKIIGLMYEVENRAAEYRDIEKECDLSLKELLDVRSMYEEANDRFQVYRDSQRVNESTQSRLEKGRNLMRKKKMKMIASINKINIICSNLLTLPVFNLEDTKVSEMIFESRDILTERSLREESRMYNNVSQMNRIQS</sequence>
<dbReference type="AlphaFoldDB" id="A0A482XH68"/>
<comment type="caution">
    <text evidence="1">The sequence shown here is derived from an EMBL/GenBank/DDBJ whole genome shotgun (WGS) entry which is preliminary data.</text>
</comment>
<evidence type="ECO:0000313" key="2">
    <source>
        <dbReference type="Proteomes" id="UP000291343"/>
    </source>
</evidence>